<sequence>MTNPTSIRTEFITESKIAPNLFEKAVTFLPDLEINHVTHEVEGTPLYDALGWPYTRFGHQAKPNLLGAAFIQETGEPWQCKIYGELNKPRQDKETRGQGGQGDKEDKKDFCGEQSPVSPVSPVSPPSEKRTGQYYAPKGIGDVPYLPPVPREFIEKLALEYDLPLPPENTSFWQWFQENKVIPLLLTEGGKKSLSALSSDIVAIALYGCLCGVDSETGAVKESLRPYIEGRRVYIAFDQDKKPKTRQTVAKATQKLALAITKASGEPYQVLWNTEDGKGVDDVIKNQGGDYFKHRIKLAQLIDPIQQQLNTLTRDIDLTVNQANLEGILKHLPRTGKLHISSPKCTRKSSAIIEPLVKEWKQKKQLVISIVPRILLGKEQAVRWDINWIDEYGKAHFESYDTIGLCFDSLGKLSSKNWSGALILFDEIRQGFKHFISSPTLEERRSFLLKLLQEKLPQAVNGGGLIVGCDSDLTDVEINYIDEICPVGKTFIVKNEYQPKKGLVIFNTGKYDETLDEILHRYENGENLFIFCDTKANSQAIHDRLKQLDPHATHWLLNGDTTSEAENKAIIENNINDSLKQQKPRSLVFTTSMSTGISIDGWINHQFHAEVFDHFTYGFVIAQGGILEPVEITQSMARVRKNLDFTVYSGTGKKPDDLLNSCHPDVIKRQIYKRNHRAFDLQLITAEILEEKLGREPTHYEILAEMMSKCDPETGMVIDPHLDLYCRAKARLNYASQNFDLMLYQQLIDEGYQLARYDCLETTSTGNQIREIKEAHKWEEAEATADSLDICIEEAIEISYSNAPVEQRRQAAKAFLKQELPGVELTPDFIYKAVIKDKRRWLRGHKLFWYCQHPDITREIDLGHYLNKIKQFANGVIFLPDLRNVSVMVDEINELGLWELIDLENPRELSKDDPRVLSFMERAYFRRYKLYNALGLTVTEKTDSIKFIERLLQRLGLGLVLTRTEKQGEKKIRYYSLNTEALNDPDRVAVLEALTRRFLGAVPTNYQLAEKLPPSVIESGTGLSQEYIQKRSPVPPDLVHKESLGTGHAKECIQKRSSVPPDLVHKESLGTRDAKECIQKRSPVPCAKGQTKGSLSQRPGAQTFKLPMNRGFAHWCSFKYGEVIYDSRQIVPSPLWVIGSSESEGCGLIVASEDGIEILPYRYGVRWPSQQVS</sequence>
<evidence type="ECO:0000313" key="4">
    <source>
        <dbReference type="Proteomes" id="UP000008204"/>
    </source>
</evidence>
<geneLocation type="plasmid" evidence="3 4">
    <name>pP880103</name>
</geneLocation>
<feature type="region of interest" description="Disordered" evidence="1">
    <location>
        <begin position="84"/>
        <end position="135"/>
    </location>
</feature>
<evidence type="ECO:0000313" key="3">
    <source>
        <dbReference type="EMBL" id="ACK68466.1"/>
    </source>
</evidence>
<dbReference type="Proteomes" id="UP000008204">
    <property type="component" value="Plasmid pP880103"/>
</dbReference>
<dbReference type="OrthoDB" id="473036at2"/>
<evidence type="ECO:0000259" key="2">
    <source>
        <dbReference type="Pfam" id="PF12965"/>
    </source>
</evidence>
<keyword evidence="3" id="KW-0614">Plasmid</keyword>
<feature type="domain" description="DUF3854" evidence="2">
    <location>
        <begin position="172"/>
        <end position="290"/>
    </location>
</feature>
<accession>B7K6P4</accession>
<feature type="compositionally biased region" description="Basic and acidic residues" evidence="1">
    <location>
        <begin position="87"/>
        <end position="111"/>
    </location>
</feature>
<dbReference type="EMBL" id="CP001290">
    <property type="protein sequence ID" value="ACK68466.1"/>
    <property type="molecule type" value="Genomic_DNA"/>
</dbReference>
<evidence type="ECO:0000256" key="1">
    <source>
        <dbReference type="SAM" id="MobiDB-lite"/>
    </source>
</evidence>
<organism evidence="3 4">
    <name type="scientific">Rippkaea orientalis (strain PCC 8801 / RF-1)</name>
    <name type="common">Cyanothece sp. (strain PCC 8801)</name>
    <dbReference type="NCBI Taxonomy" id="41431"/>
    <lineage>
        <taxon>Bacteria</taxon>
        <taxon>Bacillati</taxon>
        <taxon>Cyanobacteriota</taxon>
        <taxon>Cyanophyceae</taxon>
        <taxon>Oscillatoriophycideae</taxon>
        <taxon>Chroococcales</taxon>
        <taxon>Aphanothecaceae</taxon>
        <taxon>Rippkaea</taxon>
        <taxon>Rippkaea orientalis</taxon>
    </lineage>
</organism>
<dbReference type="RefSeq" id="WP_012597290.1">
    <property type="nucleotide sequence ID" value="NC_011727.1"/>
</dbReference>
<dbReference type="HOGENOM" id="CLU_275301_0_0_3"/>
<dbReference type="SUPFAM" id="SSF52540">
    <property type="entry name" value="P-loop containing nucleoside triphosphate hydrolases"/>
    <property type="match status" value="1"/>
</dbReference>
<dbReference type="InterPro" id="IPR027417">
    <property type="entry name" value="P-loop_NTPase"/>
</dbReference>
<protein>
    <recommendedName>
        <fullName evidence="2">DUF3854 domain-containing protein</fullName>
    </recommendedName>
</protein>
<dbReference type="Pfam" id="PF12965">
    <property type="entry name" value="DUF3854"/>
    <property type="match status" value="1"/>
</dbReference>
<dbReference type="Gene3D" id="3.40.50.300">
    <property type="entry name" value="P-loop containing nucleotide triphosphate hydrolases"/>
    <property type="match status" value="1"/>
</dbReference>
<reference evidence="4" key="1">
    <citation type="journal article" date="2011" name="MBio">
        <title>Novel metabolic attributes of the genus Cyanothece, comprising a group of unicellular nitrogen-fixing Cyanobacteria.</title>
        <authorList>
            <person name="Bandyopadhyay A."/>
            <person name="Elvitigala T."/>
            <person name="Welsh E."/>
            <person name="Stockel J."/>
            <person name="Liberton M."/>
            <person name="Min H."/>
            <person name="Sherman L.A."/>
            <person name="Pakrasi H.B."/>
        </authorList>
    </citation>
    <scope>NUCLEOTIDE SEQUENCE [LARGE SCALE GENOMIC DNA]</scope>
    <source>
        <strain evidence="4">PCC 8801</strain>
        <plasmid evidence="4">pP880103</plasmid>
    </source>
</reference>
<dbReference type="InterPro" id="IPR049996">
    <property type="entry name" value="Slr7037-like"/>
</dbReference>
<dbReference type="AlphaFoldDB" id="B7K6P4"/>
<dbReference type="NCBIfam" id="NF042913">
    <property type="entry name" value="CyRepA1"/>
    <property type="match status" value="1"/>
</dbReference>
<gene>
    <name evidence="3" type="ordered locus">PCC8801_4558</name>
</gene>
<keyword evidence="4" id="KW-1185">Reference proteome</keyword>
<dbReference type="InterPro" id="IPR024385">
    <property type="entry name" value="DUF3854"/>
</dbReference>
<dbReference type="KEGG" id="cyp:PCC8801_4558"/>
<name>B7K6P4_RIPO1</name>
<proteinExistence type="predicted"/>